<comment type="caution">
    <text evidence="1">The sequence shown here is derived from an EMBL/GenBank/DDBJ whole genome shotgun (WGS) entry which is preliminary data.</text>
</comment>
<keyword evidence="2" id="KW-1185">Reference proteome</keyword>
<dbReference type="SUPFAM" id="SSF63446">
    <property type="entry name" value="Type I dockerin domain"/>
    <property type="match status" value="1"/>
</dbReference>
<gene>
    <name evidence="1" type="ORF">GCM10009809_13870</name>
</gene>
<evidence type="ECO:0008006" key="3">
    <source>
        <dbReference type="Google" id="ProtNLM"/>
    </source>
</evidence>
<evidence type="ECO:0000313" key="1">
    <source>
        <dbReference type="EMBL" id="GAA1719263.1"/>
    </source>
</evidence>
<reference evidence="2" key="1">
    <citation type="journal article" date="2019" name="Int. J. Syst. Evol. Microbiol.">
        <title>The Global Catalogue of Microorganisms (GCM) 10K type strain sequencing project: providing services to taxonomists for standard genome sequencing and annotation.</title>
        <authorList>
            <consortium name="The Broad Institute Genomics Platform"/>
            <consortium name="The Broad Institute Genome Sequencing Center for Infectious Disease"/>
            <person name="Wu L."/>
            <person name="Ma J."/>
        </authorList>
    </citation>
    <scope>NUCLEOTIDE SEQUENCE [LARGE SCALE GENOMIC DNA]</scope>
    <source>
        <strain evidence="2">JCM 15589</strain>
    </source>
</reference>
<organism evidence="1 2">
    <name type="scientific">Isoptericola hypogeus</name>
    <dbReference type="NCBI Taxonomy" id="300179"/>
    <lineage>
        <taxon>Bacteria</taxon>
        <taxon>Bacillati</taxon>
        <taxon>Actinomycetota</taxon>
        <taxon>Actinomycetes</taxon>
        <taxon>Micrococcales</taxon>
        <taxon>Promicromonosporaceae</taxon>
        <taxon>Isoptericola</taxon>
    </lineage>
</organism>
<protein>
    <recommendedName>
        <fullName evidence="3">Dockerin domain-containing protein</fullName>
    </recommendedName>
</protein>
<proteinExistence type="predicted"/>
<accession>A0ABP4V787</accession>
<evidence type="ECO:0000313" key="2">
    <source>
        <dbReference type="Proteomes" id="UP001501138"/>
    </source>
</evidence>
<sequence length="321" mass="33992">MVGAADTAKAGPGDVVTYTLTAHDLKAWGSFNTQLRFDSKLIKLLSVEPTDELAAHDPTPVEVTTKDAGSGTWKFATASFDVGDTAGLTADELPLLTVSYEVLDADGWSLENSLVTSSTSYTSTDGTKAQLQQFYGAVERLNPLSHLSGRVAPEAMLTDAYAFDPAFDYTTAGSTVTLTAPDGTVRTAEVDATSRFGFGGLPLTDEAYRLEVRVPGHFTWYEDVAGGAASEGGQVVSTVPALSTGDVNADDVVDVRDAIAILEAKGTTAPAADLDRSGSVDRADLAWVRTNYRAQNPTSDRITTPVTSYRGTTLEDVEDRM</sequence>
<name>A0ABP4V787_9MICO</name>
<dbReference type="InterPro" id="IPR036439">
    <property type="entry name" value="Dockerin_dom_sf"/>
</dbReference>
<dbReference type="SUPFAM" id="SSF49384">
    <property type="entry name" value="Carbohydrate-binding domain"/>
    <property type="match status" value="1"/>
</dbReference>
<dbReference type="Gene3D" id="2.60.40.680">
    <property type="match status" value="1"/>
</dbReference>
<dbReference type="InterPro" id="IPR008965">
    <property type="entry name" value="CBM2/CBM3_carb-bd_dom_sf"/>
</dbReference>
<dbReference type="Gene3D" id="2.60.40.4130">
    <property type="match status" value="1"/>
</dbReference>
<dbReference type="EMBL" id="BAAAPM010000003">
    <property type="protein sequence ID" value="GAA1719263.1"/>
    <property type="molecule type" value="Genomic_DNA"/>
</dbReference>
<dbReference type="Proteomes" id="UP001501138">
    <property type="component" value="Unassembled WGS sequence"/>
</dbReference>